<name>A0A0V1DPN7_TRIPS</name>
<evidence type="ECO:0000313" key="2">
    <source>
        <dbReference type="Proteomes" id="UP000054995"/>
    </source>
</evidence>
<proteinExistence type="predicted"/>
<gene>
    <name evidence="1" type="ORF">T4D_3415</name>
</gene>
<reference evidence="1 2" key="1">
    <citation type="submission" date="2015-01" db="EMBL/GenBank/DDBJ databases">
        <title>Evolution of Trichinella species and genotypes.</title>
        <authorList>
            <person name="Korhonen P.K."/>
            <person name="Edoardo P."/>
            <person name="Giuseppe L.R."/>
            <person name="Gasser R.B."/>
        </authorList>
    </citation>
    <scope>NUCLEOTIDE SEQUENCE [LARGE SCALE GENOMIC DNA]</scope>
    <source>
        <strain evidence="1">ISS470</strain>
    </source>
</reference>
<protein>
    <submittedName>
        <fullName evidence="1">Uncharacterized protein</fullName>
    </submittedName>
</protein>
<organism evidence="1 2">
    <name type="scientific">Trichinella pseudospiralis</name>
    <name type="common">Parasitic roundworm</name>
    <dbReference type="NCBI Taxonomy" id="6337"/>
    <lineage>
        <taxon>Eukaryota</taxon>
        <taxon>Metazoa</taxon>
        <taxon>Ecdysozoa</taxon>
        <taxon>Nematoda</taxon>
        <taxon>Enoplea</taxon>
        <taxon>Dorylaimia</taxon>
        <taxon>Trichinellida</taxon>
        <taxon>Trichinellidae</taxon>
        <taxon>Trichinella</taxon>
    </lineage>
</organism>
<accession>A0A0V1DPN7</accession>
<keyword evidence="2" id="KW-1185">Reference proteome</keyword>
<sequence>MYSSCSPSLSSTDLSESYLPRDGKQWLQIRKQNEKI</sequence>
<comment type="caution">
    <text evidence="1">The sequence shown here is derived from an EMBL/GenBank/DDBJ whole genome shotgun (WGS) entry which is preliminary data.</text>
</comment>
<dbReference type="EMBL" id="JYDT01002385">
    <property type="protein sequence ID" value="KRY63371.1"/>
    <property type="molecule type" value="Genomic_DNA"/>
</dbReference>
<dbReference type="Proteomes" id="UP000054995">
    <property type="component" value="Unassembled WGS sequence"/>
</dbReference>
<dbReference type="AlphaFoldDB" id="A0A0V1DPN7"/>
<evidence type="ECO:0000313" key="1">
    <source>
        <dbReference type="EMBL" id="KRY63371.1"/>
    </source>
</evidence>